<evidence type="ECO:0000256" key="10">
    <source>
        <dbReference type="ARBA" id="ARBA00022695"/>
    </source>
</evidence>
<keyword evidence="15" id="KW-1208">Phospholipid metabolism</keyword>
<dbReference type="PANTHER" id="PTHR47101:SF1">
    <property type="entry name" value="PHOSPHATIDATE CYTIDYLYLTRANSFERASE 4, CHLOROPLASTIC"/>
    <property type="match status" value="1"/>
</dbReference>
<comment type="pathway">
    <text evidence="4">Lipid metabolism.</text>
</comment>
<dbReference type="PROSITE" id="PS01315">
    <property type="entry name" value="CDS"/>
    <property type="match status" value="1"/>
</dbReference>
<feature type="transmembrane region" description="Helical" evidence="17">
    <location>
        <begin position="57"/>
        <end position="76"/>
    </location>
</feature>
<feature type="transmembrane region" description="Helical" evidence="17">
    <location>
        <begin position="82"/>
        <end position="103"/>
    </location>
</feature>
<keyword evidence="8 16" id="KW-0808">Transferase</keyword>
<dbReference type="PANTHER" id="PTHR47101">
    <property type="entry name" value="PHOSPHATIDATE CYTIDYLYLTRANSFERASE 5, CHLOROPLASTIC"/>
    <property type="match status" value="1"/>
</dbReference>
<feature type="transmembrane region" description="Helical" evidence="17">
    <location>
        <begin position="26"/>
        <end position="45"/>
    </location>
</feature>
<feature type="transmembrane region" description="Helical" evidence="17">
    <location>
        <begin position="218"/>
        <end position="235"/>
    </location>
</feature>
<evidence type="ECO:0000256" key="4">
    <source>
        <dbReference type="ARBA" id="ARBA00005189"/>
    </source>
</evidence>
<evidence type="ECO:0000256" key="8">
    <source>
        <dbReference type="ARBA" id="ARBA00022679"/>
    </source>
</evidence>
<feature type="transmembrane region" description="Helical" evidence="17">
    <location>
        <begin position="268"/>
        <end position="286"/>
    </location>
</feature>
<keyword evidence="9 16" id="KW-0812">Transmembrane</keyword>
<sequence length="288" mass="29745">MIAVAPPLMRGLLAAGEGVGVIRAGGWWFTLLLAVIVHLALVEYFGHARIKGIRAAVKTTLVACHVLHALTQLAAIGQFSAFQTLAAGVLPLAGSIICGWLLLQPITGSIADIAAYLGFLPSHWLKLRAVEQFAELGSWAHRYELSSGLMPGLVVTLLALGLVLAADIGAYVCGKLFGRAPLSPVSPRKTIEGACGGTAAAAVVGASSAVVVGWPLPLLSGALLGLLVALFALVGDLTESMMKRDAGVKDSGDLIPGHGGILDRVDSYLFTPAVVFYFVAGLLPLIPA</sequence>
<dbReference type="InterPro" id="IPR000374">
    <property type="entry name" value="PC_trans"/>
</dbReference>
<dbReference type="AlphaFoldDB" id="A0A524RRF5"/>
<keyword evidence="10 16" id="KW-0548">Nucleotidyltransferase</keyword>
<keyword evidence="14" id="KW-0594">Phospholipid biosynthesis</keyword>
<evidence type="ECO:0000256" key="3">
    <source>
        <dbReference type="ARBA" id="ARBA00005119"/>
    </source>
</evidence>
<comment type="similarity">
    <text evidence="5 16">Belongs to the CDS family.</text>
</comment>
<evidence type="ECO:0000256" key="14">
    <source>
        <dbReference type="ARBA" id="ARBA00023209"/>
    </source>
</evidence>
<evidence type="ECO:0000256" key="11">
    <source>
        <dbReference type="ARBA" id="ARBA00022989"/>
    </source>
</evidence>
<evidence type="ECO:0000256" key="17">
    <source>
        <dbReference type="SAM" id="Phobius"/>
    </source>
</evidence>
<dbReference type="GO" id="GO:0016020">
    <property type="term" value="C:membrane"/>
    <property type="evidence" value="ECO:0007669"/>
    <property type="project" value="UniProtKB-SubCell"/>
</dbReference>
<evidence type="ECO:0000256" key="12">
    <source>
        <dbReference type="ARBA" id="ARBA00023098"/>
    </source>
</evidence>
<dbReference type="Proteomes" id="UP000315454">
    <property type="component" value="Unassembled WGS sequence"/>
</dbReference>
<dbReference type="GO" id="GO:0016024">
    <property type="term" value="P:CDP-diacylglycerol biosynthetic process"/>
    <property type="evidence" value="ECO:0007669"/>
    <property type="project" value="UniProtKB-UniPathway"/>
</dbReference>
<keyword evidence="7" id="KW-0444">Lipid biosynthesis</keyword>
<proteinExistence type="inferred from homology"/>
<dbReference type="UniPathway" id="UPA00557">
    <property type="reaction ID" value="UER00614"/>
</dbReference>
<evidence type="ECO:0000256" key="1">
    <source>
        <dbReference type="ARBA" id="ARBA00001698"/>
    </source>
</evidence>
<protein>
    <recommendedName>
        <fullName evidence="6 16">Phosphatidate cytidylyltransferase</fullName>
        <ecNumber evidence="6 16">2.7.7.41</ecNumber>
    </recommendedName>
</protein>
<evidence type="ECO:0000256" key="7">
    <source>
        <dbReference type="ARBA" id="ARBA00022516"/>
    </source>
</evidence>
<dbReference type="GO" id="GO:0004605">
    <property type="term" value="F:phosphatidate cytidylyltransferase activity"/>
    <property type="evidence" value="ECO:0007669"/>
    <property type="project" value="UniProtKB-EC"/>
</dbReference>
<comment type="subcellular location">
    <subcellularLocation>
        <location evidence="2">Membrane</location>
        <topology evidence="2">Multi-pass membrane protein</topology>
    </subcellularLocation>
</comment>
<evidence type="ECO:0000256" key="5">
    <source>
        <dbReference type="ARBA" id="ARBA00010185"/>
    </source>
</evidence>
<comment type="catalytic activity">
    <reaction evidence="1 16">
        <text>a 1,2-diacyl-sn-glycero-3-phosphate + CTP + H(+) = a CDP-1,2-diacyl-sn-glycerol + diphosphate</text>
        <dbReference type="Rhea" id="RHEA:16229"/>
        <dbReference type="ChEBI" id="CHEBI:15378"/>
        <dbReference type="ChEBI" id="CHEBI:33019"/>
        <dbReference type="ChEBI" id="CHEBI:37563"/>
        <dbReference type="ChEBI" id="CHEBI:58332"/>
        <dbReference type="ChEBI" id="CHEBI:58608"/>
        <dbReference type="EC" id="2.7.7.41"/>
    </reaction>
</comment>
<dbReference type="EC" id="2.7.7.41" evidence="6 16"/>
<reference evidence="18 19" key="1">
    <citation type="journal article" date="2019" name="mSystems">
        <title>Life at home and on the roam: Genomic adaptions reflect the dual lifestyle of an intracellular, facultative symbiont.</title>
        <authorList>
            <person name="Burgsdorf I."/>
        </authorList>
    </citation>
    <scope>NUCLEOTIDE SEQUENCE [LARGE SCALE GENOMIC DNA]</scope>
    <source>
        <strain evidence="18">277cI</strain>
    </source>
</reference>
<evidence type="ECO:0000256" key="13">
    <source>
        <dbReference type="ARBA" id="ARBA00023136"/>
    </source>
</evidence>
<keyword evidence="12" id="KW-0443">Lipid metabolism</keyword>
<evidence type="ECO:0000313" key="19">
    <source>
        <dbReference type="Proteomes" id="UP000315454"/>
    </source>
</evidence>
<comment type="caution">
    <text evidence="18">The sequence shown here is derived from an EMBL/GenBank/DDBJ whole genome shotgun (WGS) entry which is preliminary data.</text>
</comment>
<name>A0A524RRF5_9CHRO</name>
<accession>A0A524RRF5</accession>
<evidence type="ECO:0000313" key="18">
    <source>
        <dbReference type="EMBL" id="TGH17729.1"/>
    </source>
</evidence>
<evidence type="ECO:0000256" key="16">
    <source>
        <dbReference type="RuleBase" id="RU003938"/>
    </source>
</evidence>
<dbReference type="Pfam" id="PF01148">
    <property type="entry name" value="CTP_transf_1"/>
    <property type="match status" value="1"/>
</dbReference>
<evidence type="ECO:0000256" key="2">
    <source>
        <dbReference type="ARBA" id="ARBA00004141"/>
    </source>
</evidence>
<feature type="transmembrane region" description="Helical" evidence="17">
    <location>
        <begin position="149"/>
        <end position="173"/>
    </location>
</feature>
<organism evidence="18 19">
    <name type="scientific">Aphanocapsa feldmannii 277cI</name>
    <dbReference type="NCBI Taxonomy" id="2507554"/>
    <lineage>
        <taxon>Bacteria</taxon>
        <taxon>Bacillati</taxon>
        <taxon>Cyanobacteriota</taxon>
        <taxon>Cyanophyceae</taxon>
        <taxon>Oscillatoriophycideae</taxon>
        <taxon>Chroococcales</taxon>
        <taxon>Microcystaceae</taxon>
        <taxon>Aphanocapsa</taxon>
    </lineage>
</organism>
<dbReference type="EMBL" id="SRMN01000212">
    <property type="protein sequence ID" value="TGH17729.1"/>
    <property type="molecule type" value="Genomic_DNA"/>
</dbReference>
<gene>
    <name evidence="18" type="ORF">ERJ68_09540</name>
</gene>
<keyword evidence="11 17" id="KW-1133">Transmembrane helix</keyword>
<evidence type="ECO:0000256" key="6">
    <source>
        <dbReference type="ARBA" id="ARBA00012487"/>
    </source>
</evidence>
<comment type="pathway">
    <text evidence="3 16">Phospholipid metabolism; CDP-diacylglycerol biosynthesis; CDP-diacylglycerol from sn-glycerol 3-phosphate: step 3/3.</text>
</comment>
<keyword evidence="13 17" id="KW-0472">Membrane</keyword>
<evidence type="ECO:0000256" key="15">
    <source>
        <dbReference type="ARBA" id="ARBA00023264"/>
    </source>
</evidence>
<evidence type="ECO:0000256" key="9">
    <source>
        <dbReference type="ARBA" id="ARBA00022692"/>
    </source>
</evidence>